<reference evidence="1 2" key="1">
    <citation type="submission" date="2023-09" db="EMBL/GenBank/DDBJ databases">
        <authorList>
            <person name="Wang M."/>
        </authorList>
    </citation>
    <scope>NUCLEOTIDE SEQUENCE [LARGE SCALE GENOMIC DNA]</scope>
    <source>
        <strain evidence="1">GT-2023</strain>
        <tissue evidence="1">Liver</tissue>
    </source>
</reference>
<protein>
    <submittedName>
        <fullName evidence="1">Uncharacterized protein</fullName>
    </submittedName>
</protein>
<proteinExistence type="predicted"/>
<keyword evidence="2" id="KW-1185">Reference proteome</keyword>
<dbReference type="EMBL" id="JAYMGO010000023">
    <property type="protein sequence ID" value="KAL1250018.1"/>
    <property type="molecule type" value="Genomic_DNA"/>
</dbReference>
<sequence length="85" mass="9204">MTAAGKGHDMICQKAVSLIVDLCTQDSPQLDHNTCEEFLFLISNQEYNQKNSGKSKALQPTIGIHGRAVGALNATACYQTITVNH</sequence>
<name>A0ABR3LAZ7_9TELE</name>
<evidence type="ECO:0000313" key="1">
    <source>
        <dbReference type="EMBL" id="KAL1250018.1"/>
    </source>
</evidence>
<organism evidence="1 2">
    <name type="scientific">Cirrhinus molitorella</name>
    <name type="common">mud carp</name>
    <dbReference type="NCBI Taxonomy" id="172907"/>
    <lineage>
        <taxon>Eukaryota</taxon>
        <taxon>Metazoa</taxon>
        <taxon>Chordata</taxon>
        <taxon>Craniata</taxon>
        <taxon>Vertebrata</taxon>
        <taxon>Euteleostomi</taxon>
        <taxon>Actinopterygii</taxon>
        <taxon>Neopterygii</taxon>
        <taxon>Teleostei</taxon>
        <taxon>Ostariophysi</taxon>
        <taxon>Cypriniformes</taxon>
        <taxon>Cyprinidae</taxon>
        <taxon>Labeoninae</taxon>
        <taxon>Labeonini</taxon>
        <taxon>Cirrhinus</taxon>
    </lineage>
</organism>
<evidence type="ECO:0000313" key="2">
    <source>
        <dbReference type="Proteomes" id="UP001558613"/>
    </source>
</evidence>
<comment type="caution">
    <text evidence="1">The sequence shown here is derived from an EMBL/GenBank/DDBJ whole genome shotgun (WGS) entry which is preliminary data.</text>
</comment>
<accession>A0ABR3LAZ7</accession>
<dbReference type="Proteomes" id="UP001558613">
    <property type="component" value="Unassembled WGS sequence"/>
</dbReference>
<gene>
    <name evidence="1" type="ORF">QQF64_021023</name>
</gene>